<dbReference type="Proteomes" id="UP000070063">
    <property type="component" value="Unassembled WGS sequence"/>
</dbReference>
<proteinExistence type="predicted"/>
<reference evidence="1 2" key="1">
    <citation type="submission" date="2016-01" db="EMBL/GenBank/DDBJ databases">
        <authorList>
            <person name="Mitreva M."/>
            <person name="Pepin K.H."/>
            <person name="Mihindukulasuriya K.A."/>
            <person name="Fulton R."/>
            <person name="Fronick C."/>
            <person name="O'Laughlin M."/>
            <person name="Miner T."/>
            <person name="Herter B."/>
            <person name="Rosa B.A."/>
            <person name="Cordes M."/>
            <person name="Tomlinson C."/>
            <person name="Wollam A."/>
            <person name="Palsikar V.B."/>
            <person name="Mardis E.R."/>
            <person name="Wilson R.K."/>
        </authorList>
    </citation>
    <scope>NUCLEOTIDE SEQUENCE [LARGE SCALE GENOMIC DNA]</scope>
    <source>
        <strain evidence="1 2">MJR7738</strain>
    </source>
</reference>
<evidence type="ECO:0000313" key="1">
    <source>
        <dbReference type="EMBL" id="KXA38748.1"/>
    </source>
</evidence>
<comment type="caution">
    <text evidence="1">The sequence shown here is derived from an EMBL/GenBank/DDBJ whole genome shotgun (WGS) entry which is preliminary data.</text>
</comment>
<gene>
    <name evidence="1" type="ORF">HMPREF3225_01095</name>
</gene>
<evidence type="ECO:0000313" key="2">
    <source>
        <dbReference type="Proteomes" id="UP000070063"/>
    </source>
</evidence>
<protein>
    <submittedName>
        <fullName evidence="1">Uncharacterized protein</fullName>
    </submittedName>
</protein>
<organism evidence="1 2">
    <name type="scientific">Staphylococcus lugdunensis</name>
    <dbReference type="NCBI Taxonomy" id="28035"/>
    <lineage>
        <taxon>Bacteria</taxon>
        <taxon>Bacillati</taxon>
        <taxon>Bacillota</taxon>
        <taxon>Bacilli</taxon>
        <taxon>Bacillales</taxon>
        <taxon>Staphylococcaceae</taxon>
        <taxon>Staphylococcus</taxon>
    </lineage>
</organism>
<dbReference type="AlphaFoldDB" id="A0ABD4EG97"/>
<name>A0ABD4EG97_STALU</name>
<sequence length="42" mass="4701">MHDDITTNDELIQREFEKAQALKGMPTGSLKYVCAHHNSSAI</sequence>
<accession>A0ABD4EG97</accession>
<dbReference type="EMBL" id="LRQI01000040">
    <property type="protein sequence ID" value="KXA38748.1"/>
    <property type="molecule type" value="Genomic_DNA"/>
</dbReference>